<evidence type="ECO:0000313" key="2">
    <source>
        <dbReference type="Proteomes" id="UP000828941"/>
    </source>
</evidence>
<gene>
    <name evidence="1" type="ORF">L6164_017807</name>
</gene>
<keyword evidence="2" id="KW-1185">Reference proteome</keyword>
<accession>A0ACB9NCK5</accession>
<evidence type="ECO:0000313" key="1">
    <source>
        <dbReference type="EMBL" id="KAI4332941.1"/>
    </source>
</evidence>
<dbReference type="Proteomes" id="UP000828941">
    <property type="component" value="Chromosome 7"/>
</dbReference>
<organism evidence="1 2">
    <name type="scientific">Bauhinia variegata</name>
    <name type="common">Purple orchid tree</name>
    <name type="synonym">Phanera variegata</name>
    <dbReference type="NCBI Taxonomy" id="167791"/>
    <lineage>
        <taxon>Eukaryota</taxon>
        <taxon>Viridiplantae</taxon>
        <taxon>Streptophyta</taxon>
        <taxon>Embryophyta</taxon>
        <taxon>Tracheophyta</taxon>
        <taxon>Spermatophyta</taxon>
        <taxon>Magnoliopsida</taxon>
        <taxon>eudicotyledons</taxon>
        <taxon>Gunneridae</taxon>
        <taxon>Pentapetalae</taxon>
        <taxon>rosids</taxon>
        <taxon>fabids</taxon>
        <taxon>Fabales</taxon>
        <taxon>Fabaceae</taxon>
        <taxon>Cercidoideae</taxon>
        <taxon>Cercideae</taxon>
        <taxon>Bauhiniinae</taxon>
        <taxon>Bauhinia</taxon>
    </lineage>
</organism>
<name>A0ACB9NCK5_BAUVA</name>
<proteinExistence type="predicted"/>
<protein>
    <submittedName>
        <fullName evidence="1">Uncharacterized protein</fullName>
    </submittedName>
</protein>
<dbReference type="EMBL" id="CM039432">
    <property type="protein sequence ID" value="KAI4332941.1"/>
    <property type="molecule type" value="Genomic_DNA"/>
</dbReference>
<reference evidence="1 2" key="1">
    <citation type="journal article" date="2022" name="DNA Res.">
        <title>Chromosomal-level genome assembly of the orchid tree Bauhinia variegata (Leguminosae; Cercidoideae) supports the allotetraploid origin hypothesis of Bauhinia.</title>
        <authorList>
            <person name="Zhong Y."/>
            <person name="Chen Y."/>
            <person name="Zheng D."/>
            <person name="Pang J."/>
            <person name="Liu Y."/>
            <person name="Luo S."/>
            <person name="Meng S."/>
            <person name="Qian L."/>
            <person name="Wei D."/>
            <person name="Dai S."/>
            <person name="Zhou R."/>
        </authorList>
    </citation>
    <scope>NUCLEOTIDE SEQUENCE [LARGE SCALE GENOMIC DNA]</scope>
    <source>
        <strain evidence="1">BV-YZ2020</strain>
    </source>
</reference>
<sequence length="452" mass="50270">MNFPHYPDAMNAPELQVWHNAAFDSEESVGFSVPMKNSCSSLQPVFENHSETLDSDCSKENLSPVMVNSPLSVKCSIPSKLLSSNSVIGNSQSKPTKILGENGGSSEQLLAFSKKSFEQEEEKKIDTEIEEIEKEIKRLSSRLEALRLEKFERSTRVIESRGRIVPAKFMEAKVVKKIEEIPLSSSKPKLNRRGVSLGPAEIVAGTRPRWTGKMEITPVQPIQSRRKSCFWKLQEIEEGKSVSERRKSLSLSPKSRLKTGGKVQVQKKAVTTGGSKKLGKKEDGVLSIIQPRKLFKEGEKSVPAKKPLKPGRVVASRYNQTANGNSTASDARKRSLPENDKEDGKRGDKRQASPVGKSQENQGTEGRIKKKWEIPAEIVAYKNEEENKSLSSIAVLPKIKTFRCVDESPRDSGPAKRAAELVGRRSYFCPDENVEPSVCQTLNFAEDACKER</sequence>
<comment type="caution">
    <text evidence="1">The sequence shown here is derived from an EMBL/GenBank/DDBJ whole genome shotgun (WGS) entry which is preliminary data.</text>
</comment>